<dbReference type="AlphaFoldDB" id="A0A0H5R762"/>
<sequence length="333" mass="36894">MIKSMALNHVYQIRCITTRATVAHRALQKHQDASMQDYMIRKKFTSSLKHATSVSQLASIVKLQIENPEKSSDLLTPRNVSLIGYKVGQLHEQGCTNDNAEFKPVILNLIDKNLQHFSTTSSSSLLKSLAKWKWDVPRDLPLKISKTLFSVPRHNKLSLSRAISGMAEIGVADPSVWKTAISAAEMQLPYMDGFSLAECLSGISRSGLGDASFFDKVVAFIEPRTLSFDPISTSRIAFSLACVRDHIPQLASTFDKLSLQILRQLPMYCPVCLQLVVKSFAQVSPANVKLFDAIGDSISARQKDFPVETLKLIQTAYKSAGLRHNALESIQIS</sequence>
<evidence type="ECO:0000313" key="1">
    <source>
        <dbReference type="EMBL" id="CRZ09592.1"/>
    </source>
</evidence>
<proteinExistence type="predicted"/>
<name>A0A0H5R762_9EUKA</name>
<accession>A0A0H5R762</accession>
<protein>
    <recommendedName>
        <fullName evidence="2">FAST kinase leucine-rich domain-containing protein</fullName>
    </recommendedName>
</protein>
<dbReference type="EMBL" id="HACM01009150">
    <property type="protein sequence ID" value="CRZ09592.1"/>
    <property type="molecule type" value="Transcribed_RNA"/>
</dbReference>
<organism evidence="1">
    <name type="scientific">Spongospora subterranea</name>
    <dbReference type="NCBI Taxonomy" id="70186"/>
    <lineage>
        <taxon>Eukaryota</taxon>
        <taxon>Sar</taxon>
        <taxon>Rhizaria</taxon>
        <taxon>Endomyxa</taxon>
        <taxon>Phytomyxea</taxon>
        <taxon>Plasmodiophorida</taxon>
        <taxon>Plasmodiophoridae</taxon>
        <taxon>Spongospora</taxon>
    </lineage>
</organism>
<evidence type="ECO:0008006" key="2">
    <source>
        <dbReference type="Google" id="ProtNLM"/>
    </source>
</evidence>
<reference evidence="1" key="1">
    <citation type="submission" date="2015-04" db="EMBL/GenBank/DDBJ databases">
        <title>The genome sequence of the plant pathogenic Rhizarian Plasmodiophora brassicae reveals insights in its biotrophic life cycle and the origin of chitin synthesis.</title>
        <authorList>
            <person name="Schwelm A."/>
            <person name="Fogelqvist J."/>
            <person name="Knaust A."/>
            <person name="Julke S."/>
            <person name="Lilja T."/>
            <person name="Dhandapani V."/>
            <person name="Bonilla-Rosso G."/>
            <person name="Karlsson M."/>
            <person name="Shevchenko A."/>
            <person name="Choi S.R."/>
            <person name="Kim H.G."/>
            <person name="Park J.Y."/>
            <person name="Lim Y.P."/>
            <person name="Ludwig-Muller J."/>
            <person name="Dixelius C."/>
        </authorList>
    </citation>
    <scope>NUCLEOTIDE SEQUENCE</scope>
    <source>
        <tissue evidence="1">Potato root galls</tissue>
    </source>
</reference>